<evidence type="ECO:0000256" key="2">
    <source>
        <dbReference type="ARBA" id="ARBA00010961"/>
    </source>
</evidence>
<gene>
    <name evidence="7" type="ORF">C1I91_05620</name>
</gene>
<evidence type="ECO:0000256" key="5">
    <source>
        <dbReference type="ARBA" id="ARBA00023172"/>
    </source>
</evidence>
<evidence type="ECO:0000256" key="6">
    <source>
        <dbReference type="RuleBase" id="RU365089"/>
    </source>
</evidence>
<keyword evidence="8" id="KW-1185">Reference proteome</keyword>
<comment type="function">
    <text evidence="1 6">Required for the transposition of the insertion element.</text>
</comment>
<keyword evidence="6" id="KW-0814">Transposable element</keyword>
<evidence type="ECO:0000313" key="8">
    <source>
        <dbReference type="Proteomes" id="UP000286268"/>
    </source>
</evidence>
<keyword evidence="3 6" id="KW-0815">Transposition</keyword>
<dbReference type="PANTHER" id="PTHR33217:SF8">
    <property type="entry name" value="MUTATOR FAMILY TRANSPOSASE"/>
    <property type="match status" value="1"/>
</dbReference>
<dbReference type="GO" id="GO:0006313">
    <property type="term" value="P:DNA transposition"/>
    <property type="evidence" value="ECO:0007669"/>
    <property type="project" value="UniProtKB-UniRule"/>
</dbReference>
<keyword evidence="5 6" id="KW-0233">DNA recombination</keyword>
<dbReference type="Proteomes" id="UP000286268">
    <property type="component" value="Chromosome"/>
</dbReference>
<protein>
    <recommendedName>
        <fullName evidence="6">Mutator family transposase</fullName>
    </recommendedName>
</protein>
<name>A0A410DQ08_9CLOT</name>
<evidence type="ECO:0000256" key="4">
    <source>
        <dbReference type="ARBA" id="ARBA00023125"/>
    </source>
</evidence>
<evidence type="ECO:0000313" key="7">
    <source>
        <dbReference type="EMBL" id="QAA31184.1"/>
    </source>
</evidence>
<comment type="similarity">
    <text evidence="2 6">Belongs to the transposase mutator family.</text>
</comment>
<evidence type="ECO:0000256" key="3">
    <source>
        <dbReference type="ARBA" id="ARBA00022578"/>
    </source>
</evidence>
<proteinExistence type="inferred from homology"/>
<dbReference type="GO" id="GO:0003677">
    <property type="term" value="F:DNA binding"/>
    <property type="evidence" value="ECO:0007669"/>
    <property type="project" value="UniProtKB-UniRule"/>
</dbReference>
<dbReference type="EMBL" id="CP025746">
    <property type="protein sequence ID" value="QAA31184.1"/>
    <property type="molecule type" value="Genomic_DNA"/>
</dbReference>
<dbReference type="PANTHER" id="PTHR33217">
    <property type="entry name" value="TRANSPOSASE FOR INSERTION SEQUENCE ELEMENT IS1081"/>
    <property type="match status" value="1"/>
</dbReference>
<accession>A0A410DQ08</accession>
<evidence type="ECO:0000256" key="1">
    <source>
        <dbReference type="ARBA" id="ARBA00002190"/>
    </source>
</evidence>
<dbReference type="PROSITE" id="PS01007">
    <property type="entry name" value="TRANSPOSASE_MUTATOR"/>
    <property type="match status" value="1"/>
</dbReference>
<dbReference type="AlphaFoldDB" id="A0A410DQ08"/>
<dbReference type="OrthoDB" id="9779930at2"/>
<dbReference type="GO" id="GO:0004803">
    <property type="term" value="F:transposase activity"/>
    <property type="evidence" value="ECO:0007669"/>
    <property type="project" value="UniProtKB-UniRule"/>
</dbReference>
<dbReference type="KEGG" id="cmah:C1I91_05620"/>
<organism evidence="7 8">
    <name type="scientific">Clostridium manihotivorum</name>
    <dbReference type="NCBI Taxonomy" id="2320868"/>
    <lineage>
        <taxon>Bacteria</taxon>
        <taxon>Bacillati</taxon>
        <taxon>Bacillota</taxon>
        <taxon>Clostridia</taxon>
        <taxon>Eubacteriales</taxon>
        <taxon>Clostridiaceae</taxon>
        <taxon>Clostridium</taxon>
    </lineage>
</organism>
<dbReference type="RefSeq" id="WP_128211915.1">
    <property type="nucleotide sequence ID" value="NZ_CP025746.1"/>
</dbReference>
<keyword evidence="4 6" id="KW-0238">DNA-binding</keyword>
<sequence>MKNIVVPDIDLKSELNKCKSMEDLVGKNGLMQRLFGDILQQFLEAEMEDHLGRQKYERNEGDDRNYRNGYSKKNIRTSFGDVDVSVPRDRKAEFEPRIVKKYETVCNELDKKVIGLYARGMSVDDIKSEIDELYGVDISPSMISKITDKVMDTAVAWQNRPLEEVYPIVYMDAIHFKVRDEHKIVSKATYICMALDLKGYKDILGIWIGEQEGAKFWLSVCNDLKNRGVKDILIACMDGLKGLPDAIKAVFPDVNIQTCIVHQIRNSIKYIASKDSRQFINDLKLVYKAATKESALVALKDLEDTWGNKYQIVIDSWNNNWNNLSTYFDFPQDIRRIIYTTNALEGFNRQLRKFTKVRTSFPTDDALRKALYLATEQIMGKWTSPNQNWAGTLAQLSIMFKERLEEYI</sequence>
<reference evidence="7 8" key="1">
    <citation type="submission" date="2018-01" db="EMBL/GenBank/DDBJ databases">
        <title>Genome Sequencing and Assembly of Anaerobacter polyendosporus strain CT4.</title>
        <authorList>
            <person name="Tachaapaikoon C."/>
            <person name="Sutheeworapong S."/>
            <person name="Jenjaroenpun P."/>
            <person name="Wongsurawat T."/>
            <person name="Nookeaw I."/>
            <person name="Cheawchanlertfa P."/>
            <person name="Kosugi A."/>
            <person name="Cheevadhanarak S."/>
            <person name="Ratanakhanokchai K."/>
        </authorList>
    </citation>
    <scope>NUCLEOTIDE SEQUENCE [LARGE SCALE GENOMIC DNA]</scope>
    <source>
        <strain evidence="7 8">CT4</strain>
    </source>
</reference>
<dbReference type="Pfam" id="PF00872">
    <property type="entry name" value="Transposase_mut"/>
    <property type="match status" value="1"/>
</dbReference>
<dbReference type="NCBIfam" id="NF033543">
    <property type="entry name" value="transpos_IS256"/>
    <property type="match status" value="1"/>
</dbReference>
<dbReference type="InterPro" id="IPR001207">
    <property type="entry name" value="Transposase_mutator"/>
</dbReference>